<dbReference type="Pfam" id="PF13590">
    <property type="entry name" value="DUF4136"/>
    <property type="match status" value="1"/>
</dbReference>
<accession>A0A2S5T4Z9</accession>
<dbReference type="PROSITE" id="PS51257">
    <property type="entry name" value="PROKAR_LIPOPROTEIN"/>
    <property type="match status" value="1"/>
</dbReference>
<gene>
    <name evidence="3" type="ORF">C1702_08815</name>
</gene>
<feature type="domain" description="DUF4136" evidence="2">
    <location>
        <begin position="38"/>
        <end position="203"/>
    </location>
</feature>
<dbReference type="AlphaFoldDB" id="A0A2S5T4Z9"/>
<feature type="signal peptide" evidence="1">
    <location>
        <begin position="1"/>
        <end position="20"/>
    </location>
</feature>
<dbReference type="Proteomes" id="UP000239406">
    <property type="component" value="Unassembled WGS sequence"/>
</dbReference>
<comment type="caution">
    <text evidence="3">The sequence shown here is derived from an EMBL/GenBank/DDBJ whole genome shotgun (WGS) entry which is preliminary data.</text>
</comment>
<name>A0A2S5T4Z9_9BURK</name>
<organism evidence="3 4">
    <name type="scientific">Caldimonas thermodepolymerans</name>
    <dbReference type="NCBI Taxonomy" id="215580"/>
    <lineage>
        <taxon>Bacteria</taxon>
        <taxon>Pseudomonadati</taxon>
        <taxon>Pseudomonadota</taxon>
        <taxon>Betaproteobacteria</taxon>
        <taxon>Burkholderiales</taxon>
        <taxon>Sphaerotilaceae</taxon>
        <taxon>Caldimonas</taxon>
    </lineage>
</organism>
<keyword evidence="1" id="KW-0732">Signal</keyword>
<dbReference type="Gene3D" id="3.30.160.670">
    <property type="match status" value="1"/>
</dbReference>
<evidence type="ECO:0000313" key="4">
    <source>
        <dbReference type="Proteomes" id="UP000239406"/>
    </source>
</evidence>
<evidence type="ECO:0000313" key="3">
    <source>
        <dbReference type="EMBL" id="PPE69957.1"/>
    </source>
</evidence>
<evidence type="ECO:0000256" key="1">
    <source>
        <dbReference type="SAM" id="SignalP"/>
    </source>
</evidence>
<dbReference type="EMBL" id="PSNY01000008">
    <property type="protein sequence ID" value="PPE69957.1"/>
    <property type="molecule type" value="Genomic_DNA"/>
</dbReference>
<sequence length="219" mass="23852">MTTMRILACVLSAVLLSGCAGFIRSDVAVFHQLGDSPTPTTYIFVPLKGQENSLEYKTYAALIRQELNKHQYREVTEKEKPDVVIAFDYGIDSGKQKLESIPIFGQTGVSSSTTYGTLNTYGNYGSYSGTTTYTPTYGVVGSSTVSRTEYARGLWLYIVDAKSVGTEKLNVLYEGNVKSTGSSSQLSRVMPAMIQALFKSFPGKSGATRTETTPIPIEQ</sequence>
<dbReference type="InterPro" id="IPR025411">
    <property type="entry name" value="DUF4136"/>
</dbReference>
<proteinExistence type="predicted"/>
<evidence type="ECO:0000259" key="2">
    <source>
        <dbReference type="Pfam" id="PF13590"/>
    </source>
</evidence>
<reference evidence="3 4" key="1">
    <citation type="submission" date="2018-02" db="EMBL/GenBank/DDBJ databases">
        <title>Reclassifiation of [Polyangium] brachysporum DSM 7029 as Guopingzhaonella breviflexa gen. nov., sp. nov., a member of the family Comamonadaceae.</title>
        <authorList>
            <person name="Tang B."/>
        </authorList>
    </citation>
    <scope>NUCLEOTIDE SEQUENCE [LARGE SCALE GENOMIC DNA]</scope>
    <source>
        <strain evidence="3 4">DSM 15344</strain>
    </source>
</reference>
<feature type="chain" id="PRO_5015485004" description="DUF4136 domain-containing protein" evidence="1">
    <location>
        <begin position="21"/>
        <end position="219"/>
    </location>
</feature>
<protein>
    <recommendedName>
        <fullName evidence="2">DUF4136 domain-containing protein</fullName>
    </recommendedName>
</protein>
<keyword evidence="4" id="KW-1185">Reference proteome</keyword>